<dbReference type="InterPro" id="IPR001969">
    <property type="entry name" value="Aspartic_peptidase_AS"/>
</dbReference>
<keyword evidence="1" id="KW-0732">Signal</keyword>
<dbReference type="PROSITE" id="PS00141">
    <property type="entry name" value="ASP_PROTEASE"/>
    <property type="match status" value="1"/>
</dbReference>
<evidence type="ECO:0000313" key="2">
    <source>
        <dbReference type="EMBL" id="QYD68883.1"/>
    </source>
</evidence>
<dbReference type="SUPFAM" id="SSF50156">
    <property type="entry name" value="PDZ domain-like"/>
    <property type="match status" value="1"/>
</dbReference>
<dbReference type="SUPFAM" id="SSF50630">
    <property type="entry name" value="Acid proteases"/>
    <property type="match status" value="1"/>
</dbReference>
<sequence length="400" mass="43301">MIQVLRKTTLLIAVTLTIAACTDKSDTSSSPSTASSSPQPVLTTSISKYSVTVPVTIAGKTYQFLLDTGSAYTIVDNQVAAAMTQRAPDHEIPARLHQSLAEGASTPGGTLHKDDVKFWRPLRIDIGDHALRSATPWLGLDLSLLTRATGRRIDGILGTDVFRQLSWQVDNVKRTLTVLADVPSTAGYQQCVPYRDEYGQPPEIQIGLKNANWAPFRIDTGLTDSLAPLDLLDALHKNGSNIEQIGEASMATANGTHHASEYLVDGLSISGMPVGRLRVLESAGGLNNLGMGFLSRFDSYALVPAEMVFCYNAKNFTRDDHQPLRYIPLIYVDGRIEIGDSSMGDVSGYGLKPGDVLLEVNGRKVLPADIEELREDVGIAPKGKLTILIDRSGEKKTIEL</sequence>
<feature type="chain" id="PRO_5045226887" evidence="1">
    <location>
        <begin position="20"/>
        <end position="400"/>
    </location>
</feature>
<accession>A0ABX8UIR6</accession>
<dbReference type="Gene3D" id="2.30.42.10">
    <property type="match status" value="1"/>
</dbReference>
<keyword evidence="2" id="KW-0645">Protease</keyword>
<evidence type="ECO:0000313" key="3">
    <source>
        <dbReference type="Proteomes" id="UP000826462"/>
    </source>
</evidence>
<dbReference type="GO" id="GO:0006508">
    <property type="term" value="P:proteolysis"/>
    <property type="evidence" value="ECO:0007669"/>
    <property type="project" value="UniProtKB-KW"/>
</dbReference>
<dbReference type="Gene3D" id="2.40.70.10">
    <property type="entry name" value="Acid Proteases"/>
    <property type="match status" value="2"/>
</dbReference>
<organism evidence="2 3">
    <name type="scientific">Paraburkholderia edwinii</name>
    <dbReference type="NCBI Taxonomy" id="2861782"/>
    <lineage>
        <taxon>Bacteria</taxon>
        <taxon>Pseudomonadati</taxon>
        <taxon>Pseudomonadota</taxon>
        <taxon>Betaproteobacteria</taxon>
        <taxon>Burkholderiales</taxon>
        <taxon>Burkholderiaceae</taxon>
        <taxon>Paraburkholderia</taxon>
    </lineage>
</organism>
<dbReference type="Proteomes" id="UP000826462">
    <property type="component" value="Chromosome 1"/>
</dbReference>
<reference evidence="2 3" key="1">
    <citation type="submission" date="2021-07" db="EMBL/GenBank/DDBJ databases">
        <title>Paraburkholderia edwinii protects Aspergillus sp. from phenazines by acting as a toxin sponge.</title>
        <authorList>
            <person name="Dahlstrom K.M."/>
            <person name="Newman D.K."/>
        </authorList>
    </citation>
    <scope>NUCLEOTIDE SEQUENCE [LARGE SCALE GENOMIC DNA]</scope>
    <source>
        <strain evidence="2 3">Pe01</strain>
    </source>
</reference>
<feature type="signal peptide" evidence="1">
    <location>
        <begin position="1"/>
        <end position="19"/>
    </location>
</feature>
<dbReference type="GO" id="GO:0008233">
    <property type="term" value="F:peptidase activity"/>
    <property type="evidence" value="ECO:0007669"/>
    <property type="project" value="UniProtKB-KW"/>
</dbReference>
<proteinExistence type="predicted"/>
<dbReference type="RefSeq" id="WP_219798263.1">
    <property type="nucleotide sequence ID" value="NZ_CP080095.1"/>
</dbReference>
<dbReference type="Pfam" id="PF13650">
    <property type="entry name" value="Asp_protease_2"/>
    <property type="match status" value="1"/>
</dbReference>
<name>A0ABX8UIR6_9BURK</name>
<gene>
    <name evidence="2" type="ORF">KZJ38_00295</name>
</gene>
<evidence type="ECO:0000256" key="1">
    <source>
        <dbReference type="SAM" id="SignalP"/>
    </source>
</evidence>
<dbReference type="PROSITE" id="PS51257">
    <property type="entry name" value="PROKAR_LIPOPROTEIN"/>
    <property type="match status" value="1"/>
</dbReference>
<dbReference type="InterPro" id="IPR021109">
    <property type="entry name" value="Peptidase_aspartic_dom_sf"/>
</dbReference>
<protein>
    <submittedName>
        <fullName evidence="2">Aspartyl protease family protein</fullName>
    </submittedName>
</protein>
<keyword evidence="3" id="KW-1185">Reference proteome</keyword>
<dbReference type="EMBL" id="CP080095">
    <property type="protein sequence ID" value="QYD68883.1"/>
    <property type="molecule type" value="Genomic_DNA"/>
</dbReference>
<dbReference type="InterPro" id="IPR034122">
    <property type="entry name" value="Retropepsin-like_bacterial"/>
</dbReference>
<dbReference type="CDD" id="cd05483">
    <property type="entry name" value="retropepsin_like_bacteria"/>
    <property type="match status" value="1"/>
</dbReference>
<keyword evidence="2" id="KW-0378">Hydrolase</keyword>
<dbReference type="InterPro" id="IPR036034">
    <property type="entry name" value="PDZ_sf"/>
</dbReference>